<evidence type="ECO:0000256" key="5">
    <source>
        <dbReference type="ARBA" id="ARBA00023014"/>
    </source>
</evidence>
<dbReference type="SFLD" id="SFLDG01069">
    <property type="entry name" value="UPF0313"/>
    <property type="match status" value="1"/>
</dbReference>
<dbReference type="InterPro" id="IPR022946">
    <property type="entry name" value="UPF0313"/>
</dbReference>
<dbReference type="AlphaFoldDB" id="A0A397QRX5"/>
<dbReference type="GO" id="GO:0005506">
    <property type="term" value="F:iron ion binding"/>
    <property type="evidence" value="ECO:0007669"/>
    <property type="project" value="UniProtKB-UniRule"/>
</dbReference>
<dbReference type="InterPro" id="IPR007197">
    <property type="entry name" value="rSAM"/>
</dbReference>
<sequence length="617" mass="70784">MPFLPITLEEMKEYGWEQPDFVYIIGDAYIDHPSFGPAIISRVLENFGYKVCIVSQPDINDDKPFKLFGKPRLAFLVCAGNIDSMVDHYSVSKKRRKKDYYTPNGEMGKRPDRALIRYCSKLKELYPDVPVVCGGIEASLRRLNHYDYWDDSVRRSVLLDSHADLLLYGMGEKTIVQVADALDSGLDIKDIIYIRNSVWKTKDKSLLPDDAVWLPSYDEVLADKMNYVKSFQIQYKNTDPFTGKTLIEPYKNIYVVQNPPEFPLSQDEMDATYSLPYMRACHPLIEAKGHVPAIDEVKFSVISNRGCYGGCHFCALTMHQGRIIQSRTKESILEEIKIISKDKDFKGYIHDIGGPTANFYRPACGKQLKHGVCTQRECIGYDPCKNLEVDHSEYLDILKEARKLPGIKKVFVRSGLRYDYIMYDKNPEFFEELIKYHISGQLKVAPEHIADEVLVRMGKPSRGLYDQFVKRYEDLNHKFGMDQYLVPYLMSSHPGSTLNSAIELAEYLRDSGHMPEQVQDFYPTPGTASTCMYYTGIDPFRGDKVYVTKNPHEKAMQRALMQYKLPQNYDLVYEALTKAGRQDLIGFDKKCLIKPRGSKVGYIPPRRGKEIKTGGKK</sequence>
<dbReference type="GO" id="GO:0051539">
    <property type="term" value="F:4 iron, 4 sulfur cluster binding"/>
    <property type="evidence" value="ECO:0007669"/>
    <property type="project" value="UniProtKB-KW"/>
</dbReference>
<accession>A0A397QRX5</accession>
<dbReference type="Proteomes" id="UP000266506">
    <property type="component" value="Unassembled WGS sequence"/>
</dbReference>
<dbReference type="EMBL" id="QXEV01000049">
    <property type="protein sequence ID" value="RIA64123.1"/>
    <property type="molecule type" value="Genomic_DNA"/>
</dbReference>
<dbReference type="SFLD" id="SFLDS00029">
    <property type="entry name" value="Radical_SAM"/>
    <property type="match status" value="1"/>
</dbReference>
<dbReference type="Pfam" id="PF04055">
    <property type="entry name" value="Radical_SAM"/>
    <property type="match status" value="1"/>
</dbReference>
<keyword evidence="2 6" id="KW-0949">S-adenosyl-L-methionine</keyword>
<evidence type="ECO:0000259" key="7">
    <source>
        <dbReference type="PROSITE" id="PS51918"/>
    </source>
</evidence>
<dbReference type="HAMAP" id="MF_01251">
    <property type="entry name" value="UPF0313"/>
    <property type="match status" value="1"/>
</dbReference>
<dbReference type="NCBIfam" id="TIGR03904">
    <property type="entry name" value="SAM_YgiQ"/>
    <property type="match status" value="1"/>
</dbReference>
<dbReference type="InterPro" id="IPR006638">
    <property type="entry name" value="Elp3/MiaA/NifB-like_rSAM"/>
</dbReference>
<dbReference type="InterPro" id="IPR013704">
    <property type="entry name" value="UPF0313_N"/>
</dbReference>
<keyword evidence="4 6" id="KW-0408">Iron</keyword>
<dbReference type="GO" id="GO:0003824">
    <property type="term" value="F:catalytic activity"/>
    <property type="evidence" value="ECO:0007669"/>
    <property type="project" value="InterPro"/>
</dbReference>
<dbReference type="Pfam" id="PF11842">
    <property type="entry name" value="DUF3362"/>
    <property type="match status" value="1"/>
</dbReference>
<dbReference type="SMART" id="SM00729">
    <property type="entry name" value="Elp3"/>
    <property type="match status" value="1"/>
</dbReference>
<dbReference type="Pfam" id="PF08497">
    <property type="entry name" value="Radical_SAM_N"/>
    <property type="match status" value="1"/>
</dbReference>
<keyword evidence="9" id="KW-1185">Reference proteome</keyword>
<name>A0A397QRX5_9MOLU</name>
<gene>
    <name evidence="8" type="ORF">EI71_02026</name>
</gene>
<feature type="binding site" evidence="6">
    <location>
        <position position="307"/>
    </location>
    <ligand>
        <name>[4Fe-4S] cluster</name>
        <dbReference type="ChEBI" id="CHEBI:49883"/>
        <note>4Fe-4S-S-AdoMet</note>
    </ligand>
</feature>
<dbReference type="Gene3D" id="3.80.30.20">
    <property type="entry name" value="tm_1862 like domain"/>
    <property type="match status" value="1"/>
</dbReference>
<feature type="domain" description="Radical SAM core" evidence="7">
    <location>
        <begin position="289"/>
        <end position="564"/>
    </location>
</feature>
<keyword evidence="3 6" id="KW-0479">Metal-binding</keyword>
<keyword evidence="1 6" id="KW-0004">4Fe-4S</keyword>
<reference evidence="8 9" key="1">
    <citation type="submission" date="2018-08" db="EMBL/GenBank/DDBJ databases">
        <title>Genomic Encyclopedia of Archaeal and Bacterial Type Strains, Phase II (KMG-II): from individual species to whole genera.</title>
        <authorList>
            <person name="Goeker M."/>
        </authorList>
    </citation>
    <scope>NUCLEOTIDE SEQUENCE [LARGE SCALE GENOMIC DNA]</scope>
    <source>
        <strain evidence="8 9">ATCC 27112</strain>
    </source>
</reference>
<evidence type="ECO:0000256" key="6">
    <source>
        <dbReference type="HAMAP-Rule" id="MF_01251"/>
    </source>
</evidence>
<evidence type="ECO:0000256" key="2">
    <source>
        <dbReference type="ARBA" id="ARBA00022691"/>
    </source>
</evidence>
<evidence type="ECO:0000256" key="1">
    <source>
        <dbReference type="ARBA" id="ARBA00022485"/>
    </source>
</evidence>
<evidence type="ECO:0000313" key="8">
    <source>
        <dbReference type="EMBL" id="RIA64123.1"/>
    </source>
</evidence>
<dbReference type="OrthoDB" id="9803479at2"/>
<proteinExistence type="inferred from homology"/>
<evidence type="ECO:0000256" key="3">
    <source>
        <dbReference type="ARBA" id="ARBA00022723"/>
    </source>
</evidence>
<comment type="caution">
    <text evidence="8">The sequence shown here is derived from an EMBL/GenBank/DDBJ whole genome shotgun (WGS) entry which is preliminary data.</text>
</comment>
<feature type="binding site" evidence="6">
    <location>
        <position position="311"/>
    </location>
    <ligand>
        <name>[4Fe-4S] cluster</name>
        <dbReference type="ChEBI" id="CHEBI:49883"/>
        <note>4Fe-4S-S-AdoMet</note>
    </ligand>
</feature>
<keyword evidence="5 6" id="KW-0411">Iron-sulfur</keyword>
<dbReference type="PROSITE" id="PS51918">
    <property type="entry name" value="RADICAL_SAM"/>
    <property type="match status" value="1"/>
</dbReference>
<dbReference type="InParanoid" id="A0A397QRX5"/>
<comment type="cofactor">
    <cofactor evidence="6">
        <name>[4Fe-4S] cluster</name>
        <dbReference type="ChEBI" id="CHEBI:49883"/>
    </cofactor>
    <text evidence="6">Binds 1 [4Fe-4S] cluster. The cluster is coordinated with 3 cysteines and an exchangeable S-adenosyl-L-methionine.</text>
</comment>
<dbReference type="PANTHER" id="PTHR32331:SF0">
    <property type="entry name" value="UPF0313 PROTEIN YGIQ"/>
    <property type="match status" value="1"/>
</dbReference>
<dbReference type="SUPFAM" id="SSF102114">
    <property type="entry name" value="Radical SAM enzymes"/>
    <property type="match status" value="1"/>
</dbReference>
<feature type="binding site" evidence="6">
    <location>
        <position position="314"/>
    </location>
    <ligand>
        <name>[4Fe-4S] cluster</name>
        <dbReference type="ChEBI" id="CHEBI:49883"/>
        <note>4Fe-4S-S-AdoMet</note>
    </ligand>
</feature>
<dbReference type="RefSeq" id="WP_119017058.1">
    <property type="nucleotide sequence ID" value="NZ_QXEV01000049.1"/>
</dbReference>
<protein>
    <submittedName>
        <fullName evidence="8">Putative radical SAM protein YgiQ</fullName>
    </submittedName>
</protein>
<dbReference type="InterPro" id="IPR058240">
    <property type="entry name" value="rSAM_sf"/>
</dbReference>
<dbReference type="InterPro" id="IPR024560">
    <property type="entry name" value="UPF0313_C"/>
</dbReference>
<dbReference type="SFLD" id="SFLDG01082">
    <property type="entry name" value="B12-binding_domain_containing"/>
    <property type="match status" value="1"/>
</dbReference>
<dbReference type="PANTHER" id="PTHR32331">
    <property type="entry name" value="UPF0313 PROTEIN YGIQ"/>
    <property type="match status" value="1"/>
</dbReference>
<comment type="similarity">
    <text evidence="6">Belongs to the UPF0313 family.</text>
</comment>
<evidence type="ECO:0000313" key="9">
    <source>
        <dbReference type="Proteomes" id="UP000266506"/>
    </source>
</evidence>
<dbReference type="InterPro" id="IPR023404">
    <property type="entry name" value="rSAM_horseshoe"/>
</dbReference>
<organism evidence="8 9">
    <name type="scientific">Anaeroplasma bactoclasticum</name>
    <dbReference type="NCBI Taxonomy" id="2088"/>
    <lineage>
        <taxon>Bacteria</taxon>
        <taxon>Bacillati</taxon>
        <taxon>Mycoplasmatota</taxon>
        <taxon>Mollicutes</taxon>
        <taxon>Anaeroplasmatales</taxon>
        <taxon>Anaeroplasmataceae</taxon>
        <taxon>Anaeroplasma</taxon>
    </lineage>
</organism>
<evidence type="ECO:0000256" key="4">
    <source>
        <dbReference type="ARBA" id="ARBA00023004"/>
    </source>
</evidence>